<accession>A0ABR3JJ51</accession>
<comment type="caution">
    <text evidence="5">The sequence shown here is derived from an EMBL/GenBank/DDBJ whole genome shotgun (WGS) entry which is preliminary data.</text>
</comment>
<protein>
    <submittedName>
        <fullName evidence="5">Uncharacterized protein</fullName>
    </submittedName>
</protein>
<organism evidence="5 6">
    <name type="scientific">Hohenbuehelia grisea</name>
    <dbReference type="NCBI Taxonomy" id="104357"/>
    <lineage>
        <taxon>Eukaryota</taxon>
        <taxon>Fungi</taxon>
        <taxon>Dikarya</taxon>
        <taxon>Basidiomycota</taxon>
        <taxon>Agaricomycotina</taxon>
        <taxon>Agaricomycetes</taxon>
        <taxon>Agaricomycetidae</taxon>
        <taxon>Agaricales</taxon>
        <taxon>Pleurotineae</taxon>
        <taxon>Pleurotaceae</taxon>
        <taxon>Hohenbuehelia</taxon>
    </lineage>
</organism>
<evidence type="ECO:0000256" key="3">
    <source>
        <dbReference type="ARBA" id="ARBA00023295"/>
    </source>
</evidence>
<dbReference type="PANTHER" id="PTHR22925:SF39">
    <property type="entry name" value="PUTATIVE (AFU_ORTHOLOGUE AFUA_5G14190)-RELATED"/>
    <property type="match status" value="1"/>
</dbReference>
<dbReference type="Gene3D" id="2.60.120.260">
    <property type="entry name" value="Galactose-binding domain-like"/>
    <property type="match status" value="1"/>
</dbReference>
<sequence length="395" mass="43840">MWPLPGDPVFGPDKVAERPKLIYSDAIKQWVLWWHSDDASYGSLTQSVALSPSITGPFVHNATYKPFGSDSQDLGLFQDDDGTAYTLYSTGDKTRDNKITKLFPNLTTPEEETYTFNDFDLEAPMIVRTPESYYIVMSHKTGYRPNNVVAFRSRSLTGPWSQPIPITALGTRTFSSQSLLNIPVKGSKTTTYIYVGDSWSGTGDELGESRYIWLPGLIDEEKGLFTINWQDVWAINIKTGQWKAAAKSQQKVYEAEDGFVVGDAWKQECAVCSGNQIVTGISGSNNTLTIRDIRGTGEPQWVSFWYINIDDMGYGDQPGGSPDRIGNPFKLRRIASVSVNGEEPVELRMRDSNKGVLLSTPLKITFSKGTANYLIIGGFNGDKAADLDKIIVYDL</sequence>
<name>A0ABR3JJ51_9AGAR</name>
<evidence type="ECO:0000256" key="1">
    <source>
        <dbReference type="ARBA" id="ARBA00009865"/>
    </source>
</evidence>
<dbReference type="EMBL" id="JASNQZ010000006">
    <property type="protein sequence ID" value="KAL0955566.1"/>
    <property type="molecule type" value="Genomic_DNA"/>
</dbReference>
<dbReference type="Gene3D" id="2.115.10.20">
    <property type="entry name" value="Glycosyl hydrolase domain, family 43"/>
    <property type="match status" value="1"/>
</dbReference>
<keyword evidence="2 4" id="KW-0378">Hydrolase</keyword>
<dbReference type="InterPro" id="IPR023296">
    <property type="entry name" value="Glyco_hydro_beta-prop_sf"/>
</dbReference>
<proteinExistence type="inferred from homology"/>
<dbReference type="SUPFAM" id="SSF75005">
    <property type="entry name" value="Arabinanase/levansucrase/invertase"/>
    <property type="match status" value="1"/>
</dbReference>
<keyword evidence="3 4" id="KW-0326">Glycosidase</keyword>
<evidence type="ECO:0000313" key="6">
    <source>
        <dbReference type="Proteomes" id="UP001556367"/>
    </source>
</evidence>
<gene>
    <name evidence="5" type="ORF">HGRIS_001807</name>
</gene>
<evidence type="ECO:0000256" key="4">
    <source>
        <dbReference type="RuleBase" id="RU361187"/>
    </source>
</evidence>
<comment type="similarity">
    <text evidence="1 4">Belongs to the glycosyl hydrolase 43 family.</text>
</comment>
<evidence type="ECO:0000313" key="5">
    <source>
        <dbReference type="EMBL" id="KAL0955566.1"/>
    </source>
</evidence>
<keyword evidence="6" id="KW-1185">Reference proteome</keyword>
<dbReference type="Proteomes" id="UP001556367">
    <property type="component" value="Unassembled WGS sequence"/>
</dbReference>
<reference evidence="6" key="1">
    <citation type="submission" date="2024-06" db="EMBL/GenBank/DDBJ databases">
        <title>Multi-omics analyses provide insights into the biosynthesis of the anticancer antibiotic pleurotin in Hohenbuehelia grisea.</title>
        <authorList>
            <person name="Weaver J.A."/>
            <person name="Alberti F."/>
        </authorList>
    </citation>
    <scope>NUCLEOTIDE SEQUENCE [LARGE SCALE GENOMIC DNA]</scope>
    <source>
        <strain evidence="6">T-177</strain>
    </source>
</reference>
<dbReference type="PANTHER" id="PTHR22925">
    <property type="entry name" value="GLYCOSYL HYDROLASE 43 FAMILY MEMBER"/>
    <property type="match status" value="1"/>
</dbReference>
<evidence type="ECO:0000256" key="2">
    <source>
        <dbReference type="ARBA" id="ARBA00022801"/>
    </source>
</evidence>
<dbReference type="Pfam" id="PF04616">
    <property type="entry name" value="Glyco_hydro_43"/>
    <property type="match status" value="1"/>
</dbReference>
<dbReference type="InterPro" id="IPR006710">
    <property type="entry name" value="Glyco_hydro_43"/>
</dbReference>